<dbReference type="EMBL" id="QVIG01000001">
    <property type="protein sequence ID" value="RGD61230.1"/>
    <property type="molecule type" value="Genomic_DNA"/>
</dbReference>
<sequence>MATHDPVGDRPEVRIDRSDVGRRVSVRRLAEFVDDRPVFRDSIGVLTSWDDHGLTIAPRTGDPVFLPEKLLVAGKTVPPFAARRVPLPVTAPVELQRIAGRGWPAVEQEPLGEWTLRAAAGFTRRANSVQALGDPGLPLPRALAAVRAWYAARGLPAYVEVISPGSPPALVAELDRLGAGYAPTLVRTAPLAGLARAGAGHDRVRLARTADDRWLSVYRRVSGDPAVEEAARRVLHGGPSVWFATVPGAPGQPPVAIGRCVIEGAWACFGAIEVQPYARRAGLATTVMAVLASRAAEEGASGGYLQVEAENAGAIALYDGLGFTTSHTYHYALLPQG</sequence>
<reference evidence="2 3" key="1">
    <citation type="submission" date="2018-08" db="EMBL/GenBank/DDBJ databases">
        <title>Diversity &amp; Physiological Properties of Lignin-Decomposing Actinobacteria from Soil.</title>
        <authorList>
            <person name="Roh S.G."/>
            <person name="Kim S.B."/>
        </authorList>
    </citation>
    <scope>NUCLEOTIDE SEQUENCE [LARGE SCALE GENOMIC DNA]</scope>
    <source>
        <strain evidence="2 3">MMS17-GH009</strain>
    </source>
</reference>
<evidence type="ECO:0000259" key="1">
    <source>
        <dbReference type="PROSITE" id="PS51186"/>
    </source>
</evidence>
<dbReference type="Gene3D" id="3.40.630.30">
    <property type="match status" value="1"/>
</dbReference>
<dbReference type="InterPro" id="IPR016181">
    <property type="entry name" value="Acyl_CoA_acyltransferase"/>
</dbReference>
<keyword evidence="3" id="KW-1185">Reference proteome</keyword>
<accession>A0A373A0S7</accession>
<feature type="domain" description="N-acetyltransferase" evidence="1">
    <location>
        <begin position="202"/>
        <end position="337"/>
    </location>
</feature>
<dbReference type="SUPFAM" id="SSF55729">
    <property type="entry name" value="Acyl-CoA N-acyltransferases (Nat)"/>
    <property type="match status" value="1"/>
</dbReference>
<evidence type="ECO:0000313" key="3">
    <source>
        <dbReference type="Proteomes" id="UP000263377"/>
    </source>
</evidence>
<name>A0A373A0S7_9ACTN</name>
<organism evidence="2 3">
    <name type="scientific">Kitasatospora xanthocidica</name>
    <dbReference type="NCBI Taxonomy" id="83382"/>
    <lineage>
        <taxon>Bacteria</taxon>
        <taxon>Bacillati</taxon>
        <taxon>Actinomycetota</taxon>
        <taxon>Actinomycetes</taxon>
        <taxon>Kitasatosporales</taxon>
        <taxon>Streptomycetaceae</taxon>
        <taxon>Kitasatospora</taxon>
    </lineage>
</organism>
<proteinExistence type="predicted"/>
<keyword evidence="2" id="KW-0808">Transferase</keyword>
<dbReference type="PROSITE" id="PS51186">
    <property type="entry name" value="GNAT"/>
    <property type="match status" value="1"/>
</dbReference>
<dbReference type="InterPro" id="IPR000182">
    <property type="entry name" value="GNAT_dom"/>
</dbReference>
<dbReference type="AlphaFoldDB" id="A0A373A0S7"/>
<gene>
    <name evidence="2" type="ORF">DR950_28775</name>
</gene>
<dbReference type="Pfam" id="PF24553">
    <property type="entry name" value="Rv0428c_C"/>
    <property type="match status" value="1"/>
</dbReference>
<comment type="caution">
    <text evidence="2">The sequence shown here is derived from an EMBL/GenBank/DDBJ whole genome shotgun (WGS) entry which is preliminary data.</text>
</comment>
<protein>
    <submittedName>
        <fullName evidence="2">GNAT family N-acetyltransferase</fullName>
    </submittedName>
</protein>
<evidence type="ECO:0000313" key="2">
    <source>
        <dbReference type="EMBL" id="RGD61230.1"/>
    </source>
</evidence>
<dbReference type="GO" id="GO:0016747">
    <property type="term" value="F:acyltransferase activity, transferring groups other than amino-acyl groups"/>
    <property type="evidence" value="ECO:0007669"/>
    <property type="project" value="InterPro"/>
</dbReference>
<dbReference type="Proteomes" id="UP000263377">
    <property type="component" value="Unassembled WGS sequence"/>
</dbReference>
<dbReference type="InterPro" id="IPR056935">
    <property type="entry name" value="Rv0428c-like_C"/>
</dbReference>